<feature type="compositionally biased region" description="Polar residues" evidence="1">
    <location>
        <begin position="183"/>
        <end position="205"/>
    </location>
</feature>
<organism evidence="2 3">
    <name type="scientific">Entomortierella parvispora</name>
    <dbReference type="NCBI Taxonomy" id="205924"/>
    <lineage>
        <taxon>Eukaryota</taxon>
        <taxon>Fungi</taxon>
        <taxon>Fungi incertae sedis</taxon>
        <taxon>Mucoromycota</taxon>
        <taxon>Mortierellomycotina</taxon>
        <taxon>Mortierellomycetes</taxon>
        <taxon>Mortierellales</taxon>
        <taxon>Mortierellaceae</taxon>
        <taxon>Entomortierella</taxon>
    </lineage>
</organism>
<keyword evidence="3" id="KW-1185">Reference proteome</keyword>
<evidence type="ECO:0000313" key="2">
    <source>
        <dbReference type="EMBL" id="GJJ67934.1"/>
    </source>
</evidence>
<dbReference type="EMBL" id="BQFW01000001">
    <property type="protein sequence ID" value="GJJ67934.1"/>
    <property type="molecule type" value="Genomic_DNA"/>
</dbReference>
<feature type="region of interest" description="Disordered" evidence="1">
    <location>
        <begin position="1"/>
        <end position="107"/>
    </location>
</feature>
<name>A0A9P3H086_9FUNG</name>
<reference evidence="2" key="1">
    <citation type="submission" date="2021-11" db="EMBL/GenBank/DDBJ databases">
        <authorList>
            <person name="Herlambang A."/>
            <person name="Guo Y."/>
            <person name="Takashima Y."/>
            <person name="Nishizawa T."/>
        </authorList>
    </citation>
    <scope>NUCLEOTIDE SEQUENCE</scope>
    <source>
        <strain evidence="2">E1425</strain>
    </source>
</reference>
<feature type="region of interest" description="Disordered" evidence="1">
    <location>
        <begin position="405"/>
        <end position="432"/>
    </location>
</feature>
<feature type="compositionally biased region" description="Polar residues" evidence="1">
    <location>
        <begin position="71"/>
        <end position="81"/>
    </location>
</feature>
<sequence>MDTSPQPVAAVDSEGLDNDARVPESPPSSPLPLNFGIRHSIGTDQGSETNRRQGPLTTSLSKQPAAGKTGNIRNTKSPSRSTLTAATGAASTPTAMKGRTRPPTVIDSRPRFTLSTVVQPRQRIYGLGPSVPASPSFSPSAASPSATVNARTPSPVTRAKTAQKCSTSYTVKESRINPKVRSTAASSSPDISTLSKPTTFSSNKFSKSRVTTTTTTTTRVASKTVTTAIRTEKNSTSRKAPATPITTTTKITTTTTGAKAKDLGTKKRLTASATAGCQSGAMLPKAGSLVTKEIATTLQPLSTPIKTPTSERKNVHPSSSLSALKITPTMTVGWTRTNTSDELVGDTSSTIIPSSSSEAEKLPLQQTTTRLLPALDVDGPAQESLTKDFGNVLLADVLPQIKTESPKPECSAAQRQFSSTNQKQTSLPSPSPHVLHSCAGMQRGTYAPDGAALTLCHSFKPTTQFTTPISGERKDPFVVTNGFQDDEISTVVGNLAIQEATDSMETNGYIDKKSCRTQETRQLDRVSIRAAMGIRPAESPLLRVRDPKALNCLLKVMKDRRDAAGLDQTKASPIDNDTHKDTLSPPTRPTPVVHTFLSRRSRAKATFEVLNPQSSAAIPQQCHIPDNPAPITFMSKRTYMRLQAEKRRATIDAVPSRDILLSWTTAPPKHYPASSAAVPYSISIDSILLILDIWTLPTTDTANTHHDWTIYAFLPKNFPRNQRSNSYCRYCHPT</sequence>
<feature type="region of interest" description="Disordered" evidence="1">
    <location>
        <begin position="339"/>
        <end position="362"/>
    </location>
</feature>
<feature type="compositionally biased region" description="Low complexity" evidence="1">
    <location>
        <begin position="129"/>
        <end position="146"/>
    </location>
</feature>
<accession>A0A9P3H086</accession>
<feature type="compositionally biased region" description="Low complexity" evidence="1">
    <location>
        <begin position="82"/>
        <end position="95"/>
    </location>
</feature>
<evidence type="ECO:0000256" key="1">
    <source>
        <dbReference type="SAM" id="MobiDB-lite"/>
    </source>
</evidence>
<evidence type="ECO:0000313" key="3">
    <source>
        <dbReference type="Proteomes" id="UP000827284"/>
    </source>
</evidence>
<gene>
    <name evidence="2" type="ORF">EMPS_00280</name>
</gene>
<dbReference type="Proteomes" id="UP000827284">
    <property type="component" value="Unassembled WGS sequence"/>
</dbReference>
<proteinExistence type="predicted"/>
<protein>
    <submittedName>
        <fullName evidence="2">Uncharacterized protein</fullName>
    </submittedName>
</protein>
<reference evidence="2" key="2">
    <citation type="journal article" date="2022" name="Microbiol. Resour. Announc.">
        <title>Whole-Genome Sequence of Entomortierella parvispora E1425, a Mucoromycotan Fungus Associated with Burkholderiaceae-Related Endosymbiotic Bacteria.</title>
        <authorList>
            <person name="Herlambang A."/>
            <person name="Guo Y."/>
            <person name="Takashima Y."/>
            <person name="Narisawa K."/>
            <person name="Ohta H."/>
            <person name="Nishizawa T."/>
        </authorList>
    </citation>
    <scope>NUCLEOTIDE SEQUENCE</scope>
    <source>
        <strain evidence="2">E1425</strain>
    </source>
</reference>
<dbReference type="AlphaFoldDB" id="A0A9P3H086"/>
<feature type="region of interest" description="Disordered" evidence="1">
    <location>
        <begin position="126"/>
        <end position="211"/>
    </location>
</feature>
<comment type="caution">
    <text evidence="2">The sequence shown here is derived from an EMBL/GenBank/DDBJ whole genome shotgun (WGS) entry which is preliminary data.</text>
</comment>
<feature type="compositionally biased region" description="Polar residues" evidence="1">
    <location>
        <begin position="413"/>
        <end position="425"/>
    </location>
</feature>
<feature type="compositionally biased region" description="Low complexity" evidence="1">
    <location>
        <begin position="347"/>
        <end position="362"/>
    </location>
</feature>
<feature type="region of interest" description="Disordered" evidence="1">
    <location>
        <begin position="565"/>
        <end position="591"/>
    </location>
</feature>